<dbReference type="EMBL" id="BKCJ010223923">
    <property type="protein sequence ID" value="GEY93412.1"/>
    <property type="molecule type" value="Genomic_DNA"/>
</dbReference>
<dbReference type="Gene3D" id="3.30.70.270">
    <property type="match status" value="1"/>
</dbReference>
<dbReference type="AlphaFoldDB" id="A0A699I0D6"/>
<gene>
    <name evidence="1" type="ORF">Tci_465386</name>
</gene>
<feature type="non-terminal residue" evidence="1">
    <location>
        <position position="1"/>
    </location>
</feature>
<dbReference type="PANTHER" id="PTHR15503">
    <property type="entry name" value="LDOC1 RELATED"/>
    <property type="match status" value="1"/>
</dbReference>
<sequence length="626" mass="71226">VDRLLHHEVEGRVDGLVKGVEGLENQQAELVVKLVIEMVKEVTKGDVRSVNMGNGRNGCSYKDFMVCNPKDYDGKGGAIVYTRWIEKMESVKDMSGYGANQKVKYTAGLFIDKALTWWNTQVQTREARNRVLVSRDSHAANNDRFHKLSWLVPYLVTPENKRIERYIYGLAPQIRTMVATTEPTKIQSVVLKVRMLTDEAIRNGSLKKNTKKGGNIRELSIKENVRDDNKRSKTGRVFATITNPIRKEYTSTAPKDCRARPMIVTHVCARNPTTARGAYFECGGIDHYKAACPSFVSTTFIPLLDIEPSDLGFSYEIKIASGQVVKINKVIRDCKLEIEGHTFDINLIPFGHGSFDVIVGIDWLSRHKDEICCHEVVVRTPLPYGKILRVLGEIPEEKVRYLMSAKNEEPKLRDIVIVRKFHEIDLRSGYHQLRVHKDDIPKTAFRTRYGHFEFTVALWIKECTSGRARDASRINLRDAQEGELYAKFSRCEFWLQEVQFLRHVINGEGIHVDPNKIEVVTNWEALRTPSKGKEQEEAFLILKDKLCNAPILVLPDGPKDFIVYCDASGKVNVIADALSRNERIKPRRVRAMNMTIQSSIKDRILVAQNKASEVVDALTEMLRGLD</sequence>
<dbReference type="InterPro" id="IPR021109">
    <property type="entry name" value="Peptidase_aspartic_dom_sf"/>
</dbReference>
<organism evidence="1">
    <name type="scientific">Tanacetum cinerariifolium</name>
    <name type="common">Dalmatian daisy</name>
    <name type="synonym">Chrysanthemum cinerariifolium</name>
    <dbReference type="NCBI Taxonomy" id="118510"/>
    <lineage>
        <taxon>Eukaryota</taxon>
        <taxon>Viridiplantae</taxon>
        <taxon>Streptophyta</taxon>
        <taxon>Embryophyta</taxon>
        <taxon>Tracheophyta</taxon>
        <taxon>Spermatophyta</taxon>
        <taxon>Magnoliopsida</taxon>
        <taxon>eudicotyledons</taxon>
        <taxon>Gunneridae</taxon>
        <taxon>Pentapetalae</taxon>
        <taxon>asterids</taxon>
        <taxon>campanulids</taxon>
        <taxon>Asterales</taxon>
        <taxon>Asteraceae</taxon>
        <taxon>Asteroideae</taxon>
        <taxon>Anthemideae</taxon>
        <taxon>Anthemidinae</taxon>
        <taxon>Tanacetum</taxon>
    </lineage>
</organism>
<accession>A0A699I0D6</accession>
<dbReference type="Pfam" id="PF08284">
    <property type="entry name" value="RVP_2"/>
    <property type="match status" value="1"/>
</dbReference>
<dbReference type="Gene3D" id="3.10.10.10">
    <property type="entry name" value="HIV Type 1 Reverse Transcriptase, subunit A, domain 1"/>
    <property type="match status" value="1"/>
</dbReference>
<evidence type="ECO:0008006" key="2">
    <source>
        <dbReference type="Google" id="ProtNLM"/>
    </source>
</evidence>
<reference evidence="1" key="1">
    <citation type="journal article" date="2019" name="Sci. Rep.">
        <title>Draft genome of Tanacetum cinerariifolium, the natural source of mosquito coil.</title>
        <authorList>
            <person name="Yamashiro T."/>
            <person name="Shiraishi A."/>
            <person name="Satake H."/>
            <person name="Nakayama K."/>
        </authorList>
    </citation>
    <scope>NUCLEOTIDE SEQUENCE</scope>
</reference>
<dbReference type="Gene3D" id="2.40.70.10">
    <property type="entry name" value="Acid Proteases"/>
    <property type="match status" value="1"/>
</dbReference>
<dbReference type="InterPro" id="IPR043502">
    <property type="entry name" value="DNA/RNA_pol_sf"/>
</dbReference>
<dbReference type="InterPro" id="IPR032567">
    <property type="entry name" value="RTL1-rel"/>
</dbReference>
<dbReference type="PANTHER" id="PTHR15503:SF45">
    <property type="entry name" value="RNA-DIRECTED DNA POLYMERASE HOMOLOG"/>
    <property type="match status" value="1"/>
</dbReference>
<protein>
    <recommendedName>
        <fullName evidence="2">Reverse transcriptase domain-containing protein</fullName>
    </recommendedName>
</protein>
<dbReference type="CDD" id="cd00303">
    <property type="entry name" value="retropepsin_like"/>
    <property type="match status" value="1"/>
</dbReference>
<dbReference type="SUPFAM" id="SSF56672">
    <property type="entry name" value="DNA/RNA polymerases"/>
    <property type="match status" value="1"/>
</dbReference>
<dbReference type="InterPro" id="IPR043128">
    <property type="entry name" value="Rev_trsase/Diguanyl_cyclase"/>
</dbReference>
<evidence type="ECO:0000313" key="1">
    <source>
        <dbReference type="EMBL" id="GEY93412.1"/>
    </source>
</evidence>
<proteinExistence type="predicted"/>
<comment type="caution">
    <text evidence="1">The sequence shown here is derived from an EMBL/GenBank/DDBJ whole genome shotgun (WGS) entry which is preliminary data.</text>
</comment>
<name>A0A699I0D6_TANCI</name>